<evidence type="ECO:0000313" key="4">
    <source>
        <dbReference type="RefSeq" id="XP_048325599.1"/>
    </source>
</evidence>
<name>A0ABM3ICI3_ZIZJJ</name>
<feature type="domain" description="F-box" evidence="2">
    <location>
        <begin position="141"/>
        <end position="186"/>
    </location>
</feature>
<evidence type="ECO:0000259" key="2">
    <source>
        <dbReference type="PROSITE" id="PS50181"/>
    </source>
</evidence>
<dbReference type="CDD" id="cd22157">
    <property type="entry name" value="F-box_AtFBW1-like"/>
    <property type="match status" value="1"/>
</dbReference>
<keyword evidence="3" id="KW-1185">Reference proteome</keyword>
<dbReference type="SMART" id="SM00256">
    <property type="entry name" value="FBOX"/>
    <property type="match status" value="1"/>
</dbReference>
<dbReference type="SUPFAM" id="SSF81383">
    <property type="entry name" value="F-box domain"/>
    <property type="match status" value="1"/>
</dbReference>
<dbReference type="PROSITE" id="PS50181">
    <property type="entry name" value="FBOX"/>
    <property type="match status" value="1"/>
</dbReference>
<proteinExistence type="predicted"/>
<reference evidence="4" key="1">
    <citation type="submission" date="2025-08" db="UniProtKB">
        <authorList>
            <consortium name="RefSeq"/>
        </authorList>
    </citation>
    <scope>IDENTIFICATION</scope>
    <source>
        <tissue evidence="4">Seedling</tissue>
    </source>
</reference>
<accession>A0ABM3ICI3</accession>
<dbReference type="Gene3D" id="1.20.1280.50">
    <property type="match status" value="1"/>
</dbReference>
<keyword evidence="1" id="KW-0812">Transmembrane</keyword>
<organism evidence="3 4">
    <name type="scientific">Ziziphus jujuba</name>
    <name type="common">Chinese jujube</name>
    <name type="synonym">Ziziphus sativa</name>
    <dbReference type="NCBI Taxonomy" id="326968"/>
    <lineage>
        <taxon>Eukaryota</taxon>
        <taxon>Viridiplantae</taxon>
        <taxon>Streptophyta</taxon>
        <taxon>Embryophyta</taxon>
        <taxon>Tracheophyta</taxon>
        <taxon>Spermatophyta</taxon>
        <taxon>Magnoliopsida</taxon>
        <taxon>eudicotyledons</taxon>
        <taxon>Gunneridae</taxon>
        <taxon>Pentapetalae</taxon>
        <taxon>rosids</taxon>
        <taxon>fabids</taxon>
        <taxon>Rosales</taxon>
        <taxon>Rhamnaceae</taxon>
        <taxon>Paliureae</taxon>
        <taxon>Ziziphus</taxon>
    </lineage>
</organism>
<dbReference type="PANTHER" id="PTHR31672:SF13">
    <property type="entry name" value="F-BOX PROTEIN CPR30-LIKE"/>
    <property type="match status" value="1"/>
</dbReference>
<sequence length="290" mass="32816">MGAFAKPYVATWSILHAELIAIREAILFCLEAGFNNGEIVSECSSAVHLVNDGCFGEQLIPSCFLVEDIKSLLASNVDLFCTFDYRDAILLLIVLLIMHLVYIHMKLGLKLAHSGYIMFFRLILKFTQPKHSKFQFKPPESESQMDFPDEIVVDILQRLPVKSLVRFRCVSKSWRCLISDPIFVRTHLESHMAHISFGTASRIALSRKADTLLSLQAHESDGFAVAEELDLDLVKNSNYYVMGHCDGLLCLLIHDAEKSQLVIYNPSIREHRILPLPLPHDYICTAKPLD</sequence>
<gene>
    <name evidence="4" type="primary">LOC112491013</name>
</gene>
<dbReference type="Proteomes" id="UP001652623">
    <property type="component" value="Chromosome 8"/>
</dbReference>
<dbReference type="GeneID" id="112491013"/>
<dbReference type="InterPro" id="IPR001810">
    <property type="entry name" value="F-box_dom"/>
</dbReference>
<dbReference type="PANTHER" id="PTHR31672">
    <property type="entry name" value="BNACNNG10540D PROTEIN"/>
    <property type="match status" value="1"/>
</dbReference>
<dbReference type="Pfam" id="PF00646">
    <property type="entry name" value="F-box"/>
    <property type="match status" value="1"/>
</dbReference>
<dbReference type="RefSeq" id="XP_048325599.1">
    <property type="nucleotide sequence ID" value="XM_048469642.2"/>
</dbReference>
<feature type="transmembrane region" description="Helical" evidence="1">
    <location>
        <begin position="88"/>
        <end position="105"/>
    </location>
</feature>
<dbReference type="InterPro" id="IPR050796">
    <property type="entry name" value="SCF_F-box_component"/>
</dbReference>
<evidence type="ECO:0000256" key="1">
    <source>
        <dbReference type="SAM" id="Phobius"/>
    </source>
</evidence>
<keyword evidence="1" id="KW-0472">Membrane</keyword>
<dbReference type="InterPro" id="IPR036047">
    <property type="entry name" value="F-box-like_dom_sf"/>
</dbReference>
<evidence type="ECO:0000313" key="3">
    <source>
        <dbReference type="Proteomes" id="UP001652623"/>
    </source>
</evidence>
<protein>
    <submittedName>
        <fullName evidence="4">Uncharacterized protein LOC112491013</fullName>
    </submittedName>
</protein>
<keyword evidence="1" id="KW-1133">Transmembrane helix</keyword>